<keyword evidence="3" id="KW-1185">Reference proteome</keyword>
<feature type="compositionally biased region" description="Pro residues" evidence="1">
    <location>
        <begin position="184"/>
        <end position="195"/>
    </location>
</feature>
<proteinExistence type="predicted"/>
<dbReference type="Proteomes" id="UP000242637">
    <property type="component" value="Chromosome 1"/>
</dbReference>
<evidence type="ECO:0000313" key="3">
    <source>
        <dbReference type="Proteomes" id="UP000242637"/>
    </source>
</evidence>
<dbReference type="RefSeq" id="WP_028327646.1">
    <property type="nucleotide sequence ID" value="NZ_JAAFNI010000001.1"/>
</dbReference>
<dbReference type="OrthoDB" id="5148883at2"/>
<dbReference type="AlphaFoldDB" id="A0A239VDD3"/>
<dbReference type="STRING" id="1121387.GCA_000429885_01857"/>
<reference evidence="2 3" key="1">
    <citation type="submission" date="2017-06" db="EMBL/GenBank/DDBJ databases">
        <authorList>
            <consortium name="Pathogen Informatics"/>
        </authorList>
    </citation>
    <scope>NUCLEOTIDE SEQUENCE [LARGE SCALE GENOMIC DNA]</scope>
    <source>
        <strain evidence="2 3">NCTC13039</strain>
    </source>
</reference>
<protein>
    <submittedName>
        <fullName evidence="2">Uncharacterized protein</fullName>
    </submittedName>
</protein>
<gene>
    <name evidence="2" type="ORF">SAMEA4475696_00761</name>
</gene>
<organism evidence="2 3">
    <name type="scientific">Dermatophilus congolensis</name>
    <dbReference type="NCBI Taxonomy" id="1863"/>
    <lineage>
        <taxon>Bacteria</taxon>
        <taxon>Bacillati</taxon>
        <taxon>Actinomycetota</taxon>
        <taxon>Actinomycetes</taxon>
        <taxon>Micrococcales</taxon>
        <taxon>Dermatophilaceae</taxon>
        <taxon>Dermatophilus</taxon>
    </lineage>
</organism>
<accession>A0A239VDD3</accession>
<dbReference type="EMBL" id="LT906453">
    <property type="protein sequence ID" value="SNV19633.1"/>
    <property type="molecule type" value="Genomic_DNA"/>
</dbReference>
<feature type="region of interest" description="Disordered" evidence="1">
    <location>
        <begin position="136"/>
        <end position="212"/>
    </location>
</feature>
<sequence length="212" mass="23625">MAGSAHPHIIFTTTNTTLTKDKLETILGDLFTGHEPPPVTTTSVLNVTLSLGSYTFTFWYDDEAEGLGDRYAEYAPTLEQRRISRCTTMIDFSGDHDPTNQHNKAARTIIEHLASLPDTYVFSEEKKTFIAMDYTDPFATPTEEPPTPELTTEEPLPPETNDKKDTTPGDEHPSTTETTTENSPLPPQHPTPQPEAKPDKKPGFFKKLFGRS</sequence>
<evidence type="ECO:0000313" key="2">
    <source>
        <dbReference type="EMBL" id="SNV19633.1"/>
    </source>
</evidence>
<feature type="compositionally biased region" description="Basic and acidic residues" evidence="1">
    <location>
        <begin position="160"/>
        <end position="174"/>
    </location>
</feature>
<dbReference type="KEGG" id="dco:SAMEA4475696_0761"/>
<name>A0A239VDD3_9MICO</name>
<evidence type="ECO:0000256" key="1">
    <source>
        <dbReference type="SAM" id="MobiDB-lite"/>
    </source>
</evidence>
<dbReference type="GeneID" id="63459025"/>